<dbReference type="Proteomes" id="UP000276407">
    <property type="component" value="Chromosome 1"/>
</dbReference>
<protein>
    <submittedName>
        <fullName evidence="2">Uncharacterized protein</fullName>
    </submittedName>
</protein>
<evidence type="ECO:0000313" key="3">
    <source>
        <dbReference type="Proteomes" id="UP000276407"/>
    </source>
</evidence>
<evidence type="ECO:0000313" key="2">
    <source>
        <dbReference type="EMBL" id="AYV54125.1"/>
    </source>
</evidence>
<reference evidence="2 3" key="1">
    <citation type="submission" date="2018-11" db="EMBL/GenBank/DDBJ databases">
        <title>Complete genome sequence of Leptospira kmetyi isolate LS 001/16 from soil sample associated with a leptospirosis patient in Kelantan.</title>
        <authorList>
            <person name="Muhammad Yusoff F."/>
            <person name="Muhammad Yusoff S."/>
            <person name="Ahmad M.N."/>
            <person name="Yusof N.Y."/>
            <person name="Aziah I."/>
        </authorList>
    </citation>
    <scope>NUCLEOTIDE SEQUENCE [LARGE SCALE GENOMIC DNA]</scope>
    <source>
        <strain evidence="2 3">LS 001/16</strain>
    </source>
</reference>
<name>A0AAD0UJV7_9LEPT</name>
<gene>
    <name evidence="2" type="ORF">EFP84_00490</name>
</gene>
<dbReference type="KEGG" id="lkm:EFP84_00490"/>
<dbReference type="AlphaFoldDB" id="A0AAD0UJV7"/>
<proteinExistence type="predicted"/>
<accession>A0AAD0UJV7</accession>
<feature type="region of interest" description="Disordered" evidence="1">
    <location>
        <begin position="69"/>
        <end position="91"/>
    </location>
</feature>
<sequence length="91" mass="9873">MMIPPEEEIGSATGIPSGFSVFPGVVFVPAVGESGTDAISGCIAPEEELSEEISIKSSFSILSQKKKPFSVSERSFRSRTRNESPYLLFDR</sequence>
<dbReference type="EMBL" id="CP033614">
    <property type="protein sequence ID" value="AYV54125.1"/>
    <property type="molecule type" value="Genomic_DNA"/>
</dbReference>
<evidence type="ECO:0000256" key="1">
    <source>
        <dbReference type="SAM" id="MobiDB-lite"/>
    </source>
</evidence>
<organism evidence="2 3">
    <name type="scientific">Leptospira kmetyi</name>
    <dbReference type="NCBI Taxonomy" id="408139"/>
    <lineage>
        <taxon>Bacteria</taxon>
        <taxon>Pseudomonadati</taxon>
        <taxon>Spirochaetota</taxon>
        <taxon>Spirochaetia</taxon>
        <taxon>Leptospirales</taxon>
        <taxon>Leptospiraceae</taxon>
        <taxon>Leptospira</taxon>
    </lineage>
</organism>